<dbReference type="FunFam" id="3.30.300.20:FF:000003">
    <property type="entry name" value="GTPase Era"/>
    <property type="match status" value="1"/>
</dbReference>
<dbReference type="GO" id="GO:0043024">
    <property type="term" value="F:ribosomal small subunit binding"/>
    <property type="evidence" value="ECO:0007669"/>
    <property type="project" value="TreeGrafter"/>
</dbReference>
<protein>
    <recommendedName>
        <fullName evidence="2 8">GTPase Era</fullName>
    </recommendedName>
</protein>
<keyword evidence="3 8" id="KW-0690">Ribosome biogenesis</keyword>
<dbReference type="NCBIfam" id="NF000908">
    <property type="entry name" value="PRK00089.1"/>
    <property type="match status" value="1"/>
</dbReference>
<evidence type="ECO:0000313" key="14">
    <source>
        <dbReference type="Proteomes" id="UP000243739"/>
    </source>
</evidence>
<comment type="caution">
    <text evidence="13">The sequence shown here is derived from an EMBL/GenBank/DDBJ whole genome shotgun (WGS) entry which is preliminary data.</text>
</comment>
<keyword evidence="8" id="KW-1003">Cell membrane</keyword>
<evidence type="ECO:0000256" key="3">
    <source>
        <dbReference type="ARBA" id="ARBA00022517"/>
    </source>
</evidence>
<dbReference type="Gene3D" id="3.40.50.300">
    <property type="entry name" value="P-loop containing nucleotide triphosphate hydrolases"/>
    <property type="match status" value="1"/>
</dbReference>
<dbReference type="InterPro" id="IPR015946">
    <property type="entry name" value="KH_dom-like_a/b"/>
</dbReference>
<dbReference type="InterPro" id="IPR005225">
    <property type="entry name" value="Small_GTP-bd"/>
</dbReference>
<evidence type="ECO:0000256" key="6">
    <source>
        <dbReference type="ARBA" id="ARBA00023134"/>
    </source>
</evidence>
<reference evidence="13 14" key="1">
    <citation type="submission" date="2016-09" db="EMBL/GenBank/DDBJ databases">
        <title>Draft genome sequence for the type strain of Vulcanibacillus modesticaldus BR, a strictly anaerobic, moderately thermophilic, and nitrate-reducing bacterium from deep sea-hydrothermal vents of the Mid-Atlantic Ridge.</title>
        <authorList>
            <person name="Abin C.A."/>
            <person name="Hollibaugh J.T."/>
        </authorList>
    </citation>
    <scope>NUCLEOTIDE SEQUENCE [LARGE SCALE GENOMIC DNA]</scope>
    <source>
        <strain evidence="13 14">BR</strain>
    </source>
</reference>
<dbReference type="FunFam" id="3.40.50.300:FF:000094">
    <property type="entry name" value="GTPase Era"/>
    <property type="match status" value="1"/>
</dbReference>
<keyword evidence="14" id="KW-1185">Reference proteome</keyword>
<keyword evidence="5 8" id="KW-0694">RNA-binding</keyword>
<dbReference type="Proteomes" id="UP000243739">
    <property type="component" value="Unassembled WGS sequence"/>
</dbReference>
<feature type="binding site" evidence="8">
    <location>
        <begin position="62"/>
        <end position="66"/>
    </location>
    <ligand>
        <name>GTP</name>
        <dbReference type="ChEBI" id="CHEBI:37565"/>
    </ligand>
</feature>
<dbReference type="RefSeq" id="WP_069656386.1">
    <property type="nucleotide sequence ID" value="NZ_MIJF01000014.1"/>
</dbReference>
<dbReference type="AlphaFoldDB" id="A0A1D2YVI5"/>
<dbReference type="InterPro" id="IPR030388">
    <property type="entry name" value="G_ERA_dom"/>
</dbReference>
<dbReference type="GO" id="GO:0070181">
    <property type="term" value="F:small ribosomal subunit rRNA binding"/>
    <property type="evidence" value="ECO:0007669"/>
    <property type="project" value="UniProtKB-UniRule"/>
</dbReference>
<feature type="region of interest" description="G4" evidence="9">
    <location>
        <begin position="125"/>
        <end position="128"/>
    </location>
</feature>
<comment type="subunit">
    <text evidence="8">Monomer.</text>
</comment>
<feature type="region of interest" description="G5" evidence="9">
    <location>
        <begin position="154"/>
        <end position="156"/>
    </location>
</feature>
<dbReference type="STRING" id="337097.BHF71_07485"/>
<sequence length="304" mass="34693">MNQKSSRSGFVALIGRPNVGKSTLLNQVMGQKIAIMSDKPQTTRNKIRAVYTDEQGQIIFIDTPGVHKPKSKLGAYMMNITLTTLQEVDLILYLIDVTEKFGPGEQFIIEKLKEVKSTPVYLILNKIDLISPEQLLPIIDNYRKQLDFAEIIPISALKGNNISTLMTEIYEVLPEGPYYYPKDQVVEHPERFIVAELIREKILHHTREEVPHSIAVVVESMKPGDENPDSIIIQAVIYTERQSQKGIIIGKNGRMLKVIGKEAREDIEGLLGSKIFLELWVKVKEDWRNKEFLLKDFGYTEIDE</sequence>
<dbReference type="InterPro" id="IPR006073">
    <property type="entry name" value="GTP-bd"/>
</dbReference>
<evidence type="ECO:0000256" key="1">
    <source>
        <dbReference type="ARBA" id="ARBA00007921"/>
    </source>
</evidence>
<keyword evidence="7 8" id="KW-0472">Membrane</keyword>
<dbReference type="PRINTS" id="PR00326">
    <property type="entry name" value="GTP1OBG"/>
</dbReference>
<evidence type="ECO:0000256" key="9">
    <source>
        <dbReference type="PROSITE-ProRule" id="PRU01050"/>
    </source>
</evidence>
<comment type="similarity">
    <text evidence="1 8 9 10">Belongs to the TRAFAC class TrmE-Era-EngA-EngB-Septin-like GTPase superfamily. Era GTPase family.</text>
</comment>
<dbReference type="Pfam" id="PF07650">
    <property type="entry name" value="KH_2"/>
    <property type="match status" value="1"/>
</dbReference>
<comment type="subcellular location">
    <subcellularLocation>
        <location evidence="8">Cytoplasm</location>
    </subcellularLocation>
    <subcellularLocation>
        <location evidence="8">Cell membrane</location>
        <topology evidence="8">Peripheral membrane protein</topology>
    </subcellularLocation>
</comment>
<evidence type="ECO:0000313" key="13">
    <source>
        <dbReference type="EMBL" id="OEF99729.1"/>
    </source>
</evidence>
<dbReference type="PROSITE" id="PS50823">
    <property type="entry name" value="KH_TYPE_2"/>
    <property type="match status" value="1"/>
</dbReference>
<dbReference type="GO" id="GO:0005829">
    <property type="term" value="C:cytosol"/>
    <property type="evidence" value="ECO:0007669"/>
    <property type="project" value="TreeGrafter"/>
</dbReference>
<evidence type="ECO:0000256" key="2">
    <source>
        <dbReference type="ARBA" id="ARBA00020484"/>
    </source>
</evidence>
<proteinExistence type="inferred from homology"/>
<keyword evidence="8" id="KW-0963">Cytoplasm</keyword>
<dbReference type="SUPFAM" id="SSF52540">
    <property type="entry name" value="P-loop containing nucleoside triphosphate hydrolases"/>
    <property type="match status" value="1"/>
</dbReference>
<dbReference type="EMBL" id="MIJF01000014">
    <property type="protein sequence ID" value="OEF99729.1"/>
    <property type="molecule type" value="Genomic_DNA"/>
</dbReference>
<accession>A0A1D2YVI5</accession>
<dbReference type="PROSITE" id="PS51713">
    <property type="entry name" value="G_ERA"/>
    <property type="match status" value="1"/>
</dbReference>
<dbReference type="NCBIfam" id="TIGR00436">
    <property type="entry name" value="era"/>
    <property type="match status" value="1"/>
</dbReference>
<keyword evidence="8" id="KW-0699">rRNA-binding</keyword>
<name>A0A1D2YVI5_9BACI</name>
<feature type="domain" description="KH type-2" evidence="11">
    <location>
        <begin position="206"/>
        <end position="285"/>
    </location>
</feature>
<dbReference type="InterPro" id="IPR004044">
    <property type="entry name" value="KH_dom_type_2"/>
</dbReference>
<dbReference type="Gene3D" id="3.30.300.20">
    <property type="match status" value="1"/>
</dbReference>
<feature type="binding site" evidence="8">
    <location>
        <begin position="125"/>
        <end position="128"/>
    </location>
    <ligand>
        <name>GTP</name>
        <dbReference type="ChEBI" id="CHEBI:37565"/>
    </ligand>
</feature>
<feature type="domain" description="Era-type G" evidence="12">
    <location>
        <begin position="7"/>
        <end position="175"/>
    </location>
</feature>
<dbReference type="GO" id="GO:0000028">
    <property type="term" value="P:ribosomal small subunit assembly"/>
    <property type="evidence" value="ECO:0007669"/>
    <property type="project" value="TreeGrafter"/>
</dbReference>
<dbReference type="SUPFAM" id="SSF54814">
    <property type="entry name" value="Prokaryotic type KH domain (KH-domain type II)"/>
    <property type="match status" value="1"/>
</dbReference>
<keyword evidence="4 8" id="KW-0547">Nucleotide-binding</keyword>
<dbReference type="PANTHER" id="PTHR42698:SF1">
    <property type="entry name" value="GTPASE ERA, MITOCHONDRIAL"/>
    <property type="match status" value="1"/>
</dbReference>
<keyword evidence="6 8" id="KW-0342">GTP-binding</keyword>
<dbReference type="InterPro" id="IPR005662">
    <property type="entry name" value="GTPase_Era-like"/>
</dbReference>
<evidence type="ECO:0000256" key="7">
    <source>
        <dbReference type="ARBA" id="ARBA00023136"/>
    </source>
</evidence>
<organism evidence="13 14">
    <name type="scientific">Vulcanibacillus modesticaldus</name>
    <dbReference type="NCBI Taxonomy" id="337097"/>
    <lineage>
        <taxon>Bacteria</taxon>
        <taxon>Bacillati</taxon>
        <taxon>Bacillota</taxon>
        <taxon>Bacilli</taxon>
        <taxon>Bacillales</taxon>
        <taxon>Bacillaceae</taxon>
        <taxon>Vulcanibacillus</taxon>
    </lineage>
</organism>
<evidence type="ECO:0000256" key="4">
    <source>
        <dbReference type="ARBA" id="ARBA00022741"/>
    </source>
</evidence>
<gene>
    <name evidence="8" type="primary">era</name>
    <name evidence="13" type="ORF">BHF71_07485</name>
</gene>
<dbReference type="InterPro" id="IPR009019">
    <property type="entry name" value="KH_sf_prok-type"/>
</dbReference>
<evidence type="ECO:0000256" key="5">
    <source>
        <dbReference type="ARBA" id="ARBA00022884"/>
    </source>
</evidence>
<dbReference type="CDD" id="cd04163">
    <property type="entry name" value="Era"/>
    <property type="match status" value="1"/>
</dbReference>
<dbReference type="GO" id="GO:0005886">
    <property type="term" value="C:plasma membrane"/>
    <property type="evidence" value="ECO:0007669"/>
    <property type="project" value="UniProtKB-SubCell"/>
</dbReference>
<dbReference type="CDD" id="cd22534">
    <property type="entry name" value="KH-II_Era"/>
    <property type="match status" value="1"/>
</dbReference>
<feature type="binding site" evidence="8">
    <location>
        <begin position="15"/>
        <end position="22"/>
    </location>
    <ligand>
        <name>GTP</name>
        <dbReference type="ChEBI" id="CHEBI:37565"/>
    </ligand>
</feature>
<feature type="region of interest" description="G2" evidence="9">
    <location>
        <begin position="41"/>
        <end position="45"/>
    </location>
</feature>
<dbReference type="PANTHER" id="PTHR42698">
    <property type="entry name" value="GTPASE ERA"/>
    <property type="match status" value="1"/>
</dbReference>
<comment type="function">
    <text evidence="8">An essential GTPase that binds both GDP and GTP, with rapid nucleotide exchange. Plays a role in 16S rRNA processing and 30S ribosomal subunit biogenesis and possibly also in cell cycle regulation and energy metabolism.</text>
</comment>
<dbReference type="GO" id="GO:0003924">
    <property type="term" value="F:GTPase activity"/>
    <property type="evidence" value="ECO:0007669"/>
    <property type="project" value="UniProtKB-UniRule"/>
</dbReference>
<dbReference type="NCBIfam" id="TIGR00231">
    <property type="entry name" value="small_GTP"/>
    <property type="match status" value="1"/>
</dbReference>
<dbReference type="GO" id="GO:0005525">
    <property type="term" value="F:GTP binding"/>
    <property type="evidence" value="ECO:0007669"/>
    <property type="project" value="UniProtKB-UniRule"/>
</dbReference>
<evidence type="ECO:0000259" key="12">
    <source>
        <dbReference type="PROSITE" id="PS51713"/>
    </source>
</evidence>
<feature type="region of interest" description="G3" evidence="9">
    <location>
        <begin position="62"/>
        <end position="65"/>
    </location>
</feature>
<evidence type="ECO:0000256" key="8">
    <source>
        <dbReference type="HAMAP-Rule" id="MF_00367"/>
    </source>
</evidence>
<dbReference type="InterPro" id="IPR027417">
    <property type="entry name" value="P-loop_NTPase"/>
</dbReference>
<evidence type="ECO:0000259" key="11">
    <source>
        <dbReference type="PROSITE" id="PS50823"/>
    </source>
</evidence>
<dbReference type="Pfam" id="PF01926">
    <property type="entry name" value="MMR_HSR1"/>
    <property type="match status" value="1"/>
</dbReference>
<dbReference type="OrthoDB" id="9805918at2"/>
<evidence type="ECO:0000256" key="10">
    <source>
        <dbReference type="RuleBase" id="RU003761"/>
    </source>
</evidence>
<dbReference type="HAMAP" id="MF_00367">
    <property type="entry name" value="GTPase_Era"/>
    <property type="match status" value="1"/>
</dbReference>
<feature type="region of interest" description="G1" evidence="9">
    <location>
        <begin position="15"/>
        <end position="22"/>
    </location>
</feature>